<gene>
    <name evidence="1" type="ORF">B1B_08283</name>
</gene>
<dbReference type="EMBL" id="AUZY01005387">
    <property type="protein sequence ID" value="EQD59269.1"/>
    <property type="molecule type" value="Genomic_DNA"/>
</dbReference>
<sequence>MPAPAASTPPPITAVDTTAYQNALNLVEAGHYHAAIAAFSAFRKAYPHSPLVANADYWEGAAKLQLQDFPGALKDSLRVLKDRPQSPKAPAALFQAGLIQLAMGEVAAGKKTLEAVERQYPDSSSARLAHEKLMKLAGGGAAGHP</sequence>
<dbReference type="AlphaFoldDB" id="T1C1W1"/>
<comment type="caution">
    <text evidence="1">The sequence shown here is derived from an EMBL/GenBank/DDBJ whole genome shotgun (WGS) entry which is preliminary data.</text>
</comment>
<dbReference type="InterPro" id="IPR014162">
    <property type="entry name" value="CpoB_C"/>
</dbReference>
<dbReference type="SUPFAM" id="SSF48452">
    <property type="entry name" value="TPR-like"/>
    <property type="match status" value="1"/>
</dbReference>
<name>T1C1W1_9ZZZZ</name>
<organism evidence="1">
    <name type="scientific">mine drainage metagenome</name>
    <dbReference type="NCBI Taxonomy" id="410659"/>
    <lineage>
        <taxon>unclassified sequences</taxon>
        <taxon>metagenomes</taxon>
        <taxon>ecological metagenomes</taxon>
    </lineage>
</organism>
<protein>
    <submittedName>
        <fullName evidence="1">Tol-Pal system, YbgF domain protein</fullName>
    </submittedName>
</protein>
<reference evidence="1" key="2">
    <citation type="journal article" date="2014" name="ISME J.">
        <title>Microbial stratification in low pH oxic and suboxic macroscopic growths along an acid mine drainage.</title>
        <authorList>
            <person name="Mendez-Garcia C."/>
            <person name="Mesa V."/>
            <person name="Sprenger R.R."/>
            <person name="Richter M."/>
            <person name="Diez M.S."/>
            <person name="Solano J."/>
            <person name="Bargiela R."/>
            <person name="Golyshina O.V."/>
            <person name="Manteca A."/>
            <person name="Ramos J.L."/>
            <person name="Gallego J.R."/>
            <person name="Llorente I."/>
            <person name="Martins Dos Santos V.A."/>
            <person name="Jensen O.N."/>
            <person name="Pelaez A.I."/>
            <person name="Sanchez J."/>
            <person name="Ferrer M."/>
        </authorList>
    </citation>
    <scope>NUCLEOTIDE SEQUENCE</scope>
</reference>
<accession>T1C1W1</accession>
<proteinExistence type="predicted"/>
<evidence type="ECO:0000313" key="1">
    <source>
        <dbReference type="EMBL" id="EQD59269.1"/>
    </source>
</evidence>
<dbReference type="Gene3D" id="1.25.40.10">
    <property type="entry name" value="Tetratricopeptide repeat domain"/>
    <property type="match status" value="1"/>
</dbReference>
<dbReference type="Pfam" id="PF13174">
    <property type="entry name" value="TPR_6"/>
    <property type="match status" value="1"/>
</dbReference>
<dbReference type="Pfam" id="PF13432">
    <property type="entry name" value="TPR_16"/>
    <property type="match status" value="1"/>
</dbReference>
<reference evidence="1" key="1">
    <citation type="submission" date="2013-08" db="EMBL/GenBank/DDBJ databases">
        <authorList>
            <person name="Mendez C."/>
            <person name="Richter M."/>
            <person name="Ferrer M."/>
            <person name="Sanchez J."/>
        </authorList>
    </citation>
    <scope>NUCLEOTIDE SEQUENCE</scope>
</reference>
<dbReference type="InterPro" id="IPR019734">
    <property type="entry name" value="TPR_rpt"/>
</dbReference>
<dbReference type="InterPro" id="IPR011990">
    <property type="entry name" value="TPR-like_helical_dom_sf"/>
</dbReference>
<dbReference type="NCBIfam" id="TIGR02795">
    <property type="entry name" value="tol_pal_ybgF"/>
    <property type="match status" value="1"/>
</dbReference>